<dbReference type="EMBL" id="MKIN01000014">
    <property type="protein sequence ID" value="OLP52384.1"/>
    <property type="molecule type" value="Genomic_DNA"/>
</dbReference>
<evidence type="ECO:0000313" key="1">
    <source>
        <dbReference type="EMBL" id="MBB4010273.1"/>
    </source>
</evidence>
<comment type="caution">
    <text evidence="2">The sequence shown here is derived from an EMBL/GenBank/DDBJ whole genome shotgun (WGS) entry which is preliminary data.</text>
</comment>
<dbReference type="Proteomes" id="UP000185598">
    <property type="component" value="Unassembled WGS sequence"/>
</dbReference>
<evidence type="ECO:0000313" key="2">
    <source>
        <dbReference type="EMBL" id="OLP52384.1"/>
    </source>
</evidence>
<organism evidence="2 3">
    <name type="scientific">Allorhizobium taibaishanense</name>
    <dbReference type="NCBI Taxonomy" id="887144"/>
    <lineage>
        <taxon>Bacteria</taxon>
        <taxon>Pseudomonadati</taxon>
        <taxon>Pseudomonadota</taxon>
        <taxon>Alphaproteobacteria</taxon>
        <taxon>Hyphomicrobiales</taxon>
        <taxon>Rhizobiaceae</taxon>
        <taxon>Rhizobium/Agrobacterium group</taxon>
        <taxon>Allorhizobium</taxon>
    </lineage>
</organism>
<sequence length="136" mass="15589">MIYFYANNNEPYTLSTSNTNCYVRDDDGNVATFENISFQENFSILHIDHFALTTDVRNKGRGMEVLRAFAKVVAKHQPPIQQIKFSLSRRSTGSTESLANGREQLLRRIGVKDVGQEKPNSRDVIVVTGTWYRDDW</sequence>
<evidence type="ECO:0008006" key="5">
    <source>
        <dbReference type="Google" id="ProtNLM"/>
    </source>
</evidence>
<dbReference type="Proteomes" id="UP000544107">
    <property type="component" value="Unassembled WGS sequence"/>
</dbReference>
<gene>
    <name evidence="2" type="ORF">BJF91_02325</name>
    <name evidence="1" type="ORF">GGQ71_004571</name>
</gene>
<proteinExistence type="predicted"/>
<protein>
    <recommendedName>
        <fullName evidence="5">N-acetyltransferase domain-containing protein</fullName>
    </recommendedName>
</protein>
<name>A0A1Q9ABZ0_9HYPH</name>
<dbReference type="AlphaFoldDB" id="A0A1Q9ABZ0"/>
<reference evidence="1 4" key="2">
    <citation type="submission" date="2020-08" db="EMBL/GenBank/DDBJ databases">
        <title>Genomic Encyclopedia of Type Strains, Phase IV (KMG-IV): sequencing the most valuable type-strain genomes for metagenomic binning, comparative biology and taxonomic classification.</title>
        <authorList>
            <person name="Goeker M."/>
        </authorList>
    </citation>
    <scope>NUCLEOTIDE SEQUENCE [LARGE SCALE GENOMIC DNA]</scope>
    <source>
        <strain evidence="1 4">DSM 100021</strain>
    </source>
</reference>
<reference evidence="2 3" key="1">
    <citation type="submission" date="2016-09" db="EMBL/GenBank/DDBJ databases">
        <title>Rhizobium oryziradicis sp. nov., isolated from the root of rice.</title>
        <authorList>
            <person name="Zhao J."/>
            <person name="Zhang X."/>
        </authorList>
    </citation>
    <scope>NUCLEOTIDE SEQUENCE [LARGE SCALE GENOMIC DNA]</scope>
    <source>
        <strain evidence="2 3">14971</strain>
    </source>
</reference>
<dbReference type="RefSeq" id="WP_075612525.1">
    <property type="nucleotide sequence ID" value="NZ_JACIED010000007.1"/>
</dbReference>
<dbReference type="EMBL" id="JACIED010000007">
    <property type="protein sequence ID" value="MBB4010273.1"/>
    <property type="molecule type" value="Genomic_DNA"/>
</dbReference>
<keyword evidence="3" id="KW-1185">Reference proteome</keyword>
<accession>A0A1Q9ABZ0</accession>
<evidence type="ECO:0000313" key="4">
    <source>
        <dbReference type="Proteomes" id="UP000544107"/>
    </source>
</evidence>
<evidence type="ECO:0000313" key="3">
    <source>
        <dbReference type="Proteomes" id="UP000185598"/>
    </source>
</evidence>